<dbReference type="InterPro" id="IPR002347">
    <property type="entry name" value="SDR_fam"/>
</dbReference>
<proteinExistence type="predicted"/>
<protein>
    <submittedName>
        <fullName evidence="3">NAD(P)-binding protein</fullName>
    </submittedName>
</protein>
<evidence type="ECO:0000313" key="3">
    <source>
        <dbReference type="WBParaSite" id="Csp11.Scaffold629.g15553.t1"/>
    </source>
</evidence>
<dbReference type="PANTHER" id="PTHR44115">
    <property type="entry name" value="PROTEIN CBG09704"/>
    <property type="match status" value="1"/>
</dbReference>
<keyword evidence="1" id="KW-0560">Oxidoreductase</keyword>
<dbReference type="InterPro" id="IPR036291">
    <property type="entry name" value="NAD(P)-bd_dom_sf"/>
</dbReference>
<dbReference type="eggNOG" id="KOG0725">
    <property type="taxonomic scope" value="Eukaryota"/>
</dbReference>
<reference evidence="3" key="1">
    <citation type="submission" date="2016-11" db="UniProtKB">
        <authorList>
            <consortium name="WormBaseParasite"/>
        </authorList>
    </citation>
    <scope>IDENTIFICATION</scope>
</reference>
<dbReference type="Pfam" id="PF13561">
    <property type="entry name" value="adh_short_C2"/>
    <property type="match status" value="1"/>
</dbReference>
<sequence>MARFTDKVAIITGSSNGIGQATAVLFASEGAKVTITGRNSDRLEETKKLLLKANVPETNINVVIGDITQESVQETLIKTTLDTFGKIDILVNNAGAGIPDAQGKSGVNQSIDTYHKTFELNVQSVLEMTQKARPHLAKTQGEIVNISSIGAGPAAQVANPYYSIAKAALDQYTRTAAIDLVNENIRVNSVSPGAVSTGFSSVSRGLDDEKSKKMYEYLGSQRECIPRGFCAVPEDIAKVIAFLADRNASNYIIGQTIVADGGTSLILGAHAHGAKLVEAVFK</sequence>
<dbReference type="PANTHER" id="PTHR44115:SF4">
    <property type="entry name" value="OXIDOREDUCTASE"/>
    <property type="match status" value="1"/>
</dbReference>
<dbReference type="FunFam" id="3.40.50.720:FF:000084">
    <property type="entry name" value="Short-chain dehydrogenase reductase"/>
    <property type="match status" value="1"/>
</dbReference>
<dbReference type="STRING" id="1561998.A0A1I7U762"/>
<dbReference type="SUPFAM" id="SSF51735">
    <property type="entry name" value="NAD(P)-binding Rossmann-fold domains"/>
    <property type="match status" value="1"/>
</dbReference>
<dbReference type="Gene3D" id="3.40.50.720">
    <property type="entry name" value="NAD(P)-binding Rossmann-like Domain"/>
    <property type="match status" value="1"/>
</dbReference>
<dbReference type="PROSITE" id="PS00061">
    <property type="entry name" value="ADH_SHORT"/>
    <property type="match status" value="1"/>
</dbReference>
<evidence type="ECO:0000313" key="2">
    <source>
        <dbReference type="Proteomes" id="UP000095282"/>
    </source>
</evidence>
<evidence type="ECO:0000256" key="1">
    <source>
        <dbReference type="ARBA" id="ARBA00023002"/>
    </source>
</evidence>
<dbReference type="GO" id="GO:0016491">
    <property type="term" value="F:oxidoreductase activity"/>
    <property type="evidence" value="ECO:0007669"/>
    <property type="project" value="UniProtKB-KW"/>
</dbReference>
<organism evidence="2 3">
    <name type="scientific">Caenorhabditis tropicalis</name>
    <dbReference type="NCBI Taxonomy" id="1561998"/>
    <lineage>
        <taxon>Eukaryota</taxon>
        <taxon>Metazoa</taxon>
        <taxon>Ecdysozoa</taxon>
        <taxon>Nematoda</taxon>
        <taxon>Chromadorea</taxon>
        <taxon>Rhabditida</taxon>
        <taxon>Rhabditina</taxon>
        <taxon>Rhabditomorpha</taxon>
        <taxon>Rhabditoidea</taxon>
        <taxon>Rhabditidae</taxon>
        <taxon>Peloderinae</taxon>
        <taxon>Caenorhabditis</taxon>
    </lineage>
</organism>
<dbReference type="InterPro" id="IPR020904">
    <property type="entry name" value="Sc_DH/Rdtase_CS"/>
</dbReference>
<accession>A0A1I7U762</accession>
<name>A0A1I7U762_9PELO</name>
<dbReference type="PRINTS" id="PR00080">
    <property type="entry name" value="SDRFAMILY"/>
</dbReference>
<dbReference type="Proteomes" id="UP000095282">
    <property type="component" value="Unplaced"/>
</dbReference>
<keyword evidence="2" id="KW-1185">Reference proteome</keyword>
<dbReference type="AlphaFoldDB" id="A0A1I7U762"/>
<dbReference type="PRINTS" id="PR00081">
    <property type="entry name" value="GDHRDH"/>
</dbReference>
<dbReference type="WBParaSite" id="Csp11.Scaffold629.g15553.t1">
    <property type="protein sequence ID" value="Csp11.Scaffold629.g15553.t1"/>
    <property type="gene ID" value="Csp11.Scaffold629.g15553"/>
</dbReference>